<gene>
    <name evidence="1" type="ORF">Aud_004474</name>
</gene>
<evidence type="ECO:0000313" key="2">
    <source>
        <dbReference type="Proteomes" id="UP000036893"/>
    </source>
</evidence>
<dbReference type="AlphaFoldDB" id="A0A8E0QP65"/>
<dbReference type="Proteomes" id="UP000036893">
    <property type="component" value="Unassembled WGS sequence"/>
</dbReference>
<organism evidence="1 2">
    <name type="scientific">Aspergillus udagawae</name>
    <dbReference type="NCBI Taxonomy" id="91492"/>
    <lineage>
        <taxon>Eukaryota</taxon>
        <taxon>Fungi</taxon>
        <taxon>Dikarya</taxon>
        <taxon>Ascomycota</taxon>
        <taxon>Pezizomycotina</taxon>
        <taxon>Eurotiomycetes</taxon>
        <taxon>Eurotiomycetidae</taxon>
        <taxon>Eurotiales</taxon>
        <taxon>Aspergillaceae</taxon>
        <taxon>Aspergillus</taxon>
        <taxon>Aspergillus subgen. Fumigati</taxon>
    </lineage>
</organism>
<proteinExistence type="predicted"/>
<accession>A0A8E0QP65</accession>
<name>A0A8E0QP65_9EURO</name>
<dbReference type="GeneID" id="66991950"/>
<reference evidence="1" key="2">
    <citation type="submission" date="2021-01" db="EMBL/GenBank/DDBJ databases">
        <title>Pan-genome distribution and transcriptional activeness of fungal secondary metabolism genes in Aspergillus section Fumigati.</title>
        <authorList>
            <person name="Takahashi H."/>
            <person name="Umemura M."/>
            <person name="Ninomiya A."/>
            <person name="Kusuya Y."/>
            <person name="Urayama S."/>
            <person name="Shimizu M."/>
            <person name="Watanabe A."/>
            <person name="Kamei K."/>
            <person name="Yaguchi T."/>
            <person name="Hagiwara D."/>
        </authorList>
    </citation>
    <scope>NUCLEOTIDE SEQUENCE</scope>
    <source>
        <strain evidence="1">IFM 46973</strain>
    </source>
</reference>
<dbReference type="RefSeq" id="XP_043145349.1">
    <property type="nucleotide sequence ID" value="XM_043289414.1"/>
</dbReference>
<reference evidence="1" key="1">
    <citation type="journal article" date="2015" name="Genome Announc.">
        <title>Draft Genome Sequence of the Pathogenic Filamentous Fungus Aspergillus udagawae Strain IFM 46973T.</title>
        <authorList>
            <person name="Kusuya Y."/>
            <person name="Takahashi-Nakaguchi A."/>
            <person name="Takahashi H."/>
            <person name="Yaguchi T."/>
        </authorList>
    </citation>
    <scope>NUCLEOTIDE SEQUENCE</scope>
    <source>
        <strain evidence="1">IFM 46973</strain>
    </source>
</reference>
<comment type="caution">
    <text evidence="1">The sequence shown here is derived from an EMBL/GenBank/DDBJ whole genome shotgun (WGS) entry which is preliminary data.</text>
</comment>
<sequence length="250" mass="28917">MESGTISEVLGKLRELTAAIQDAGDDKLAEILRKIANSRGRIASCRELILRAPDPDLDPEKWFTYWESKSGDKLSDNQVIRLAALTKSWSRRTEEDTETLKYWISNPSAFWGMDPFRTPFEFVQHWLAERPKANNAKESNGKKADGKEPIRRRVTLIILYDIIREEVSRLRIQPNQLRQHQTYLNSAVSNVVAKAYRSQNASEQTKLHTRLACLQRYGEKWSRLRHREMVLVPLDDCTTKSVTAHILLNR</sequence>
<dbReference type="EMBL" id="BBXM02000003">
    <property type="protein sequence ID" value="GIC88083.1"/>
    <property type="molecule type" value="Genomic_DNA"/>
</dbReference>
<evidence type="ECO:0000313" key="1">
    <source>
        <dbReference type="EMBL" id="GIC88083.1"/>
    </source>
</evidence>
<protein>
    <submittedName>
        <fullName evidence="1">Uncharacterized protein</fullName>
    </submittedName>
</protein>